<dbReference type="EMBL" id="AWSJ01000359">
    <property type="protein sequence ID" value="ERI05406.1"/>
    <property type="molecule type" value="Genomic_DNA"/>
</dbReference>
<feature type="region of interest" description="Disordered" evidence="1">
    <location>
        <begin position="124"/>
        <end position="207"/>
    </location>
</feature>
<evidence type="ECO:0000256" key="2">
    <source>
        <dbReference type="SAM" id="Phobius"/>
    </source>
</evidence>
<accession>U1Y3B8</accession>
<keyword evidence="2" id="KW-0472">Membrane</keyword>
<feature type="compositionally biased region" description="Basic and acidic residues" evidence="1">
    <location>
        <begin position="170"/>
        <end position="191"/>
    </location>
</feature>
<protein>
    <submittedName>
        <fullName evidence="3">Uncharacterized protein</fullName>
    </submittedName>
</protein>
<organism evidence="3 4">
    <name type="scientific">Aneurinibacillus aneurinilyticus ATCC 12856</name>
    <dbReference type="NCBI Taxonomy" id="649747"/>
    <lineage>
        <taxon>Bacteria</taxon>
        <taxon>Bacillati</taxon>
        <taxon>Bacillota</taxon>
        <taxon>Bacilli</taxon>
        <taxon>Bacillales</taxon>
        <taxon>Paenibacillaceae</taxon>
        <taxon>Aneurinibacillus group</taxon>
        <taxon>Aneurinibacillus</taxon>
    </lineage>
</organism>
<sequence length="324" mass="35875">MKKREGFIVWALLGIIFLIVAIVLLDCIRKPPKVKEGQKPLTKRDYIIGASVCGVLSLVFFGMNDSAFIWNLISIISFIGIFVFFIWAIVSLFKRNGTAKKKFMYTGVCFVAFLIGAVNSPPNEQPQNISTSKETSTPVVAQKSSENEEAKKKAEQEAKKKEAEALAAKRAAEEKEKQEVAIKKAEQEAKTNTESQPTQQQSTSTPIISEEPTISNEIKELTQYEIKRKKEVTDAYIDVKDTKIILALTVRPGTSKEKAKELGDDFVRSLGGLVAAMNSNLSGPTKDNLGELWNYYDVHIGVGTGPDNFIAEGYKVTTSPKISW</sequence>
<dbReference type="STRING" id="649747.HMPREF0083_05689"/>
<keyword evidence="4" id="KW-1185">Reference proteome</keyword>
<feature type="transmembrane region" description="Helical" evidence="2">
    <location>
        <begin position="46"/>
        <end position="63"/>
    </location>
</feature>
<comment type="caution">
    <text evidence="3">The sequence shown here is derived from an EMBL/GenBank/DDBJ whole genome shotgun (WGS) entry which is preliminary data.</text>
</comment>
<feature type="compositionally biased region" description="Polar residues" evidence="1">
    <location>
        <begin position="124"/>
        <end position="139"/>
    </location>
</feature>
<feature type="transmembrane region" description="Helical" evidence="2">
    <location>
        <begin position="102"/>
        <end position="120"/>
    </location>
</feature>
<dbReference type="eggNOG" id="COG3064">
    <property type="taxonomic scope" value="Bacteria"/>
</dbReference>
<reference evidence="3 4" key="1">
    <citation type="submission" date="2013-08" db="EMBL/GenBank/DDBJ databases">
        <authorList>
            <person name="Weinstock G."/>
            <person name="Sodergren E."/>
            <person name="Wylie T."/>
            <person name="Fulton L."/>
            <person name="Fulton R."/>
            <person name="Fronick C."/>
            <person name="O'Laughlin M."/>
            <person name="Godfrey J."/>
            <person name="Miner T."/>
            <person name="Herter B."/>
            <person name="Appelbaum E."/>
            <person name="Cordes M."/>
            <person name="Lek S."/>
            <person name="Wollam A."/>
            <person name="Pepin K.H."/>
            <person name="Palsikar V.B."/>
            <person name="Mitreva M."/>
            <person name="Wilson R.K."/>
        </authorList>
    </citation>
    <scope>NUCLEOTIDE SEQUENCE [LARGE SCALE GENOMIC DNA]</scope>
    <source>
        <strain evidence="3 4">ATCC 12856</strain>
    </source>
</reference>
<name>U1Y3B8_ANEAE</name>
<dbReference type="PATRIC" id="fig|649747.3.peg.5102"/>
<keyword evidence="2" id="KW-0812">Transmembrane</keyword>
<feature type="compositionally biased region" description="Low complexity" evidence="1">
    <location>
        <begin position="193"/>
        <end position="207"/>
    </location>
</feature>
<dbReference type="HOGENOM" id="CLU_856980_0_0_9"/>
<proteinExistence type="predicted"/>
<evidence type="ECO:0000313" key="3">
    <source>
        <dbReference type="EMBL" id="ERI05406.1"/>
    </source>
</evidence>
<feature type="transmembrane region" description="Helical" evidence="2">
    <location>
        <begin position="69"/>
        <end position="90"/>
    </location>
</feature>
<gene>
    <name evidence="3" type="ORF">HMPREF0083_05689</name>
</gene>
<keyword evidence="2" id="KW-1133">Transmembrane helix</keyword>
<feature type="transmembrane region" description="Helical" evidence="2">
    <location>
        <begin position="6"/>
        <end position="25"/>
    </location>
</feature>
<feature type="compositionally biased region" description="Basic and acidic residues" evidence="1">
    <location>
        <begin position="145"/>
        <end position="164"/>
    </location>
</feature>
<dbReference type="Proteomes" id="UP000016511">
    <property type="component" value="Unassembled WGS sequence"/>
</dbReference>
<dbReference type="AlphaFoldDB" id="U1Y3B8"/>
<evidence type="ECO:0000256" key="1">
    <source>
        <dbReference type="SAM" id="MobiDB-lite"/>
    </source>
</evidence>
<evidence type="ECO:0000313" key="4">
    <source>
        <dbReference type="Proteomes" id="UP000016511"/>
    </source>
</evidence>